<evidence type="ECO:0000313" key="2">
    <source>
        <dbReference type="Proteomes" id="UP000009183"/>
    </source>
</evidence>
<organism evidence="1 2">
    <name type="scientific">Vitis vinifera</name>
    <name type="common">Grape</name>
    <dbReference type="NCBI Taxonomy" id="29760"/>
    <lineage>
        <taxon>Eukaryota</taxon>
        <taxon>Viridiplantae</taxon>
        <taxon>Streptophyta</taxon>
        <taxon>Embryophyta</taxon>
        <taxon>Tracheophyta</taxon>
        <taxon>Spermatophyta</taxon>
        <taxon>Magnoliopsida</taxon>
        <taxon>eudicotyledons</taxon>
        <taxon>Gunneridae</taxon>
        <taxon>Pentapetalae</taxon>
        <taxon>rosids</taxon>
        <taxon>Vitales</taxon>
        <taxon>Vitaceae</taxon>
        <taxon>Viteae</taxon>
        <taxon>Vitis</taxon>
    </lineage>
</organism>
<dbReference type="HOGENOM" id="CLU_2390468_0_0_1"/>
<dbReference type="PaxDb" id="29760-VIT_19s0085g00530.t01"/>
<evidence type="ECO:0000313" key="1">
    <source>
        <dbReference type="EMBL" id="CCB48995.1"/>
    </source>
</evidence>
<keyword evidence="2" id="KW-1185">Reference proteome</keyword>
<dbReference type="Proteomes" id="UP000009183">
    <property type="component" value="Chromosome 19"/>
</dbReference>
<dbReference type="AlphaFoldDB" id="F6H9V2"/>
<name>F6H9V2_VITVI</name>
<dbReference type="InParanoid" id="F6H9V2"/>
<reference evidence="2" key="1">
    <citation type="journal article" date="2007" name="Nature">
        <title>The grapevine genome sequence suggests ancestral hexaploidization in major angiosperm phyla.</title>
        <authorList>
            <consortium name="The French-Italian Public Consortium for Grapevine Genome Characterization."/>
            <person name="Jaillon O."/>
            <person name="Aury J.-M."/>
            <person name="Noel B."/>
            <person name="Policriti A."/>
            <person name="Clepet C."/>
            <person name="Casagrande A."/>
            <person name="Choisne N."/>
            <person name="Aubourg S."/>
            <person name="Vitulo N."/>
            <person name="Jubin C."/>
            <person name="Vezzi A."/>
            <person name="Legeai F."/>
            <person name="Hugueney P."/>
            <person name="Dasilva C."/>
            <person name="Horner D."/>
            <person name="Mica E."/>
            <person name="Jublot D."/>
            <person name="Poulain J."/>
            <person name="Bruyere C."/>
            <person name="Billault A."/>
            <person name="Segurens B."/>
            <person name="Gouyvenoux M."/>
            <person name="Ugarte E."/>
            <person name="Cattonaro F."/>
            <person name="Anthouard V."/>
            <person name="Vico V."/>
            <person name="Del Fabbro C."/>
            <person name="Alaux M."/>
            <person name="Di Gaspero G."/>
            <person name="Dumas V."/>
            <person name="Felice N."/>
            <person name="Paillard S."/>
            <person name="Juman I."/>
            <person name="Moroldo M."/>
            <person name="Scalabrin S."/>
            <person name="Canaguier A."/>
            <person name="Le Clainche I."/>
            <person name="Malacrida G."/>
            <person name="Durand E."/>
            <person name="Pesole G."/>
            <person name="Laucou V."/>
            <person name="Chatelet P."/>
            <person name="Merdinoglu D."/>
            <person name="Delledonne M."/>
            <person name="Pezzotti M."/>
            <person name="Lecharny A."/>
            <person name="Scarpelli C."/>
            <person name="Artiguenave F."/>
            <person name="Pe M.E."/>
            <person name="Valle G."/>
            <person name="Morgante M."/>
            <person name="Caboche M."/>
            <person name="Adam-Blondon A.-F."/>
            <person name="Weissenbach J."/>
            <person name="Quetier F."/>
            <person name="Wincker P."/>
        </authorList>
    </citation>
    <scope>NUCLEOTIDE SEQUENCE [LARGE SCALE GENOMIC DNA]</scope>
    <source>
        <strain evidence="2">cv. Pinot noir / PN40024</strain>
    </source>
</reference>
<accession>F6H9V2</accession>
<proteinExistence type="predicted"/>
<gene>
    <name evidence="1" type="ordered locus">VIT_19s0085g00530</name>
</gene>
<dbReference type="EMBL" id="FN595503">
    <property type="protein sequence ID" value="CCB48995.1"/>
    <property type="molecule type" value="Genomic_DNA"/>
</dbReference>
<protein>
    <submittedName>
        <fullName evidence="1">Uncharacterized protein</fullName>
    </submittedName>
</protein>
<sequence>MALATCKREATPLLGRESDTWWRHRFSVELQLHTYSKALLSLPLTPNFLSLKSDTYTHFLSPRVFFSFATVSAQIWFQSSGLKWWSEYKFQKCI</sequence>